<dbReference type="Pfam" id="PF05378">
    <property type="entry name" value="Hydant_A_N"/>
    <property type="match status" value="1"/>
</dbReference>
<dbReference type="AlphaFoldDB" id="A0AA41YMU2"/>
<gene>
    <name evidence="4" type="ORF">OL599_13630</name>
</gene>
<dbReference type="GO" id="GO:0017168">
    <property type="term" value="F:5-oxoprolinase (ATP-hydrolyzing) activity"/>
    <property type="evidence" value="ECO:0007669"/>
    <property type="project" value="TreeGrafter"/>
</dbReference>
<dbReference type="PANTHER" id="PTHR11365">
    <property type="entry name" value="5-OXOPROLINASE RELATED"/>
    <property type="match status" value="1"/>
</dbReference>
<name>A0AA41YMU2_9PROT</name>
<reference evidence="4" key="2">
    <citation type="submission" date="2022-10" db="EMBL/GenBank/DDBJ databases">
        <authorList>
            <person name="Trinh H.N."/>
        </authorList>
    </citation>
    <scope>NUCLEOTIDE SEQUENCE</scope>
    <source>
        <strain evidence="4">RN2-1</strain>
    </source>
</reference>
<dbReference type="Pfam" id="PF01968">
    <property type="entry name" value="Hydantoinase_A"/>
    <property type="match status" value="1"/>
</dbReference>
<reference evidence="4" key="1">
    <citation type="submission" date="2022-09" db="EMBL/GenBank/DDBJ databases">
        <title>Rhodovastum sp. nov. RN2-1 isolated from soil in Seongnam, South Korea.</title>
        <authorList>
            <person name="Le N.T."/>
        </authorList>
    </citation>
    <scope>NUCLEOTIDE SEQUENCE</scope>
    <source>
        <strain evidence="4">RN2-1</strain>
    </source>
</reference>
<dbReference type="RefSeq" id="WP_264714340.1">
    <property type="nucleotide sequence ID" value="NZ_JAPDNT010000010.1"/>
</dbReference>
<dbReference type="EMBL" id="JAPDNT010000010">
    <property type="protein sequence ID" value="MCW3475620.1"/>
    <property type="molecule type" value="Genomic_DNA"/>
</dbReference>
<evidence type="ECO:0000259" key="1">
    <source>
        <dbReference type="Pfam" id="PF01968"/>
    </source>
</evidence>
<sequence length="672" mass="69714">MGWRLGVDIGGTFTDLCAHDEATGAVHTLKVLSRPDLPGVDVAAAIADVARLHDVDLAQVTRFTHGTTVGVNTIIQRRGATLALFATDGFTDVLELARLRMPDAYSLFGERAAPLVPKDRVFPVAGRLLADGTQLQPIDPASVDAAIAGARARGCAGVVICLLHAWRNPAHEIEVARIVAARAPDLFVFRSTEIWPAIREYERTSTAVLNGYVHPRVALYLERLEAVLAEAGVVARPLITRSNGGVMAARQGRRDCVGMLLSGTACGVMGAAFVAAEAGIRHAATLDVGGTSADVALLLDGQAQFAAGENVGGFPLFVPSVAVSSIGAGGGSIARVDAFGLLKVGPDSAGSMPGPACYGRGGTEATLTDAFAVRGVLGHGALGFGAVRPDVDAARVAVGKVAARLGRSEEETAEAIAAVAVSAMYLEFSKLFARNAVDLTDMTLIAFGGAGPMVGCALARELGLRRMLVPRAPGVVCALGGLVAEIRNDLLRTVMLPLAPESVDAFKDGFAALERDAQAWLADVGEPGVAGVVQVSADMRYRGQSYEIEVPLTAVTCAAMAAAFHARHHAVFDHADPAAAVEVVNLRLSIRAGAPGIASPVLLPADGPPPSRPTRIFLDGAWRDVALYRRADLRAGHTIAGPAVVAQDDTTVLLPAQSQAVVQSHGHLLVTL</sequence>
<evidence type="ECO:0000313" key="4">
    <source>
        <dbReference type="EMBL" id="MCW3475620.1"/>
    </source>
</evidence>
<dbReference type="GO" id="GO:0005829">
    <property type="term" value="C:cytosol"/>
    <property type="evidence" value="ECO:0007669"/>
    <property type="project" value="TreeGrafter"/>
</dbReference>
<dbReference type="Proteomes" id="UP001165679">
    <property type="component" value="Unassembled WGS sequence"/>
</dbReference>
<evidence type="ECO:0000259" key="2">
    <source>
        <dbReference type="Pfam" id="PF05378"/>
    </source>
</evidence>
<evidence type="ECO:0000259" key="3">
    <source>
        <dbReference type="Pfam" id="PF19278"/>
    </source>
</evidence>
<feature type="domain" description="Hydantoinase/oxoprolinase N-terminal" evidence="2">
    <location>
        <begin position="4"/>
        <end position="179"/>
    </location>
</feature>
<proteinExistence type="predicted"/>
<accession>A0AA41YMU2</accession>
<evidence type="ECO:0000313" key="5">
    <source>
        <dbReference type="Proteomes" id="UP001165679"/>
    </source>
</evidence>
<feature type="domain" description="Acetophenone carboxylase-like C-terminal" evidence="3">
    <location>
        <begin position="533"/>
        <end position="665"/>
    </location>
</feature>
<dbReference type="InterPro" id="IPR049517">
    <property type="entry name" value="ACX-like_C"/>
</dbReference>
<protein>
    <submittedName>
        <fullName evidence="4">Hydantoinase/oxoprolinase family protein</fullName>
    </submittedName>
</protein>
<dbReference type="GO" id="GO:0006749">
    <property type="term" value="P:glutathione metabolic process"/>
    <property type="evidence" value="ECO:0007669"/>
    <property type="project" value="TreeGrafter"/>
</dbReference>
<organism evidence="4 5">
    <name type="scientific">Limobrevibacterium gyesilva</name>
    <dbReference type="NCBI Taxonomy" id="2991712"/>
    <lineage>
        <taxon>Bacteria</taxon>
        <taxon>Pseudomonadati</taxon>
        <taxon>Pseudomonadota</taxon>
        <taxon>Alphaproteobacteria</taxon>
        <taxon>Acetobacterales</taxon>
        <taxon>Acetobacteraceae</taxon>
        <taxon>Limobrevibacterium</taxon>
    </lineage>
</organism>
<dbReference type="InterPro" id="IPR008040">
    <property type="entry name" value="Hydant_A_N"/>
</dbReference>
<dbReference type="Pfam" id="PF19278">
    <property type="entry name" value="Hydant_A_C"/>
    <property type="match status" value="1"/>
</dbReference>
<keyword evidence="5" id="KW-1185">Reference proteome</keyword>
<dbReference type="InterPro" id="IPR002821">
    <property type="entry name" value="Hydantoinase_A"/>
</dbReference>
<comment type="caution">
    <text evidence="4">The sequence shown here is derived from an EMBL/GenBank/DDBJ whole genome shotgun (WGS) entry which is preliminary data.</text>
</comment>
<feature type="domain" description="Hydantoinase A/oxoprolinase" evidence="1">
    <location>
        <begin position="203"/>
        <end position="489"/>
    </location>
</feature>
<dbReference type="PANTHER" id="PTHR11365:SF23">
    <property type="entry name" value="HYPOTHETICAL 5-OXOPROLINASE (EUROFUNG)-RELATED"/>
    <property type="match status" value="1"/>
</dbReference>
<dbReference type="InterPro" id="IPR045079">
    <property type="entry name" value="Oxoprolinase-like"/>
</dbReference>